<feature type="compositionally biased region" description="Polar residues" evidence="1">
    <location>
        <begin position="108"/>
        <end position="119"/>
    </location>
</feature>
<dbReference type="AlphaFoldDB" id="A0A8S1PKU4"/>
<name>A0A8S1PKU4_PARPR</name>
<protein>
    <submittedName>
        <fullName evidence="2">Uncharacterized protein</fullName>
    </submittedName>
</protein>
<dbReference type="OMA" id="KKVHFVQ"/>
<dbReference type="Proteomes" id="UP000688137">
    <property type="component" value="Unassembled WGS sequence"/>
</dbReference>
<feature type="compositionally biased region" description="Basic residues" evidence="1">
    <location>
        <begin position="120"/>
        <end position="131"/>
    </location>
</feature>
<evidence type="ECO:0000256" key="1">
    <source>
        <dbReference type="SAM" id="MobiDB-lite"/>
    </source>
</evidence>
<gene>
    <name evidence="2" type="ORF">PPRIM_AZ9-3.1.T1220073</name>
</gene>
<dbReference type="EMBL" id="CAJJDM010000125">
    <property type="protein sequence ID" value="CAD8103867.1"/>
    <property type="molecule type" value="Genomic_DNA"/>
</dbReference>
<keyword evidence="3" id="KW-1185">Reference proteome</keyword>
<organism evidence="2 3">
    <name type="scientific">Paramecium primaurelia</name>
    <dbReference type="NCBI Taxonomy" id="5886"/>
    <lineage>
        <taxon>Eukaryota</taxon>
        <taxon>Sar</taxon>
        <taxon>Alveolata</taxon>
        <taxon>Ciliophora</taxon>
        <taxon>Intramacronucleata</taxon>
        <taxon>Oligohymenophorea</taxon>
        <taxon>Peniculida</taxon>
        <taxon>Parameciidae</taxon>
        <taxon>Paramecium</taxon>
    </lineage>
</organism>
<evidence type="ECO:0000313" key="2">
    <source>
        <dbReference type="EMBL" id="CAD8103867.1"/>
    </source>
</evidence>
<sequence>MGCSISLVQNTPIDSISSFSSDDIQESEISLDQIHDEIAYLKINVQKQKEIYPEDNITVMKHWVNCHCNSLGTNKKSETNSIKSCLKQQSILSPFSQYANSKKVHFVQHQQRNSYSQNGTKKKSKKKRIRRSQQPQQHINLDDIF</sequence>
<feature type="region of interest" description="Disordered" evidence="1">
    <location>
        <begin position="108"/>
        <end position="145"/>
    </location>
</feature>
<comment type="caution">
    <text evidence="2">The sequence shown here is derived from an EMBL/GenBank/DDBJ whole genome shotgun (WGS) entry which is preliminary data.</text>
</comment>
<accession>A0A8S1PKU4</accession>
<proteinExistence type="predicted"/>
<reference evidence="2" key="1">
    <citation type="submission" date="2021-01" db="EMBL/GenBank/DDBJ databases">
        <authorList>
            <consortium name="Genoscope - CEA"/>
            <person name="William W."/>
        </authorList>
    </citation>
    <scope>NUCLEOTIDE SEQUENCE</scope>
</reference>
<evidence type="ECO:0000313" key="3">
    <source>
        <dbReference type="Proteomes" id="UP000688137"/>
    </source>
</evidence>